<feature type="transmembrane region" description="Helical" evidence="1">
    <location>
        <begin position="213"/>
        <end position="231"/>
    </location>
</feature>
<dbReference type="Pfam" id="PF00691">
    <property type="entry name" value="OmpA"/>
    <property type="match status" value="1"/>
</dbReference>
<evidence type="ECO:0000259" key="2">
    <source>
        <dbReference type="Pfam" id="PF00691"/>
    </source>
</evidence>
<dbReference type="RefSeq" id="WP_112990389.1">
    <property type="nucleotide sequence ID" value="NZ_PTLZ01000001.1"/>
</dbReference>
<dbReference type="InterPro" id="IPR006665">
    <property type="entry name" value="OmpA-like"/>
</dbReference>
<feature type="transmembrane region" description="Helical" evidence="1">
    <location>
        <begin position="163"/>
        <end position="183"/>
    </location>
</feature>
<evidence type="ECO:0000256" key="1">
    <source>
        <dbReference type="SAM" id="Phobius"/>
    </source>
</evidence>
<reference evidence="3 4" key="1">
    <citation type="submission" date="2019-03" db="EMBL/GenBank/DDBJ databases">
        <title>Genomic Encyclopedia of Type Strains, Phase IV (KMG-IV): sequencing the most valuable type-strain genomes for metagenomic binning, comparative biology and taxonomic classification.</title>
        <authorList>
            <person name="Goeker M."/>
        </authorList>
    </citation>
    <scope>NUCLEOTIDE SEQUENCE [LARGE SCALE GENOMIC DNA]</scope>
    <source>
        <strain evidence="3 4">DSM 18555</strain>
    </source>
</reference>
<organism evidence="3 4">
    <name type="scientific">Herminiimonas fonticola</name>
    <dbReference type="NCBI Taxonomy" id="303380"/>
    <lineage>
        <taxon>Bacteria</taxon>
        <taxon>Pseudomonadati</taxon>
        <taxon>Pseudomonadota</taxon>
        <taxon>Betaproteobacteria</taxon>
        <taxon>Burkholderiales</taxon>
        <taxon>Oxalobacteraceae</taxon>
        <taxon>Herminiimonas</taxon>
    </lineage>
</organism>
<proteinExistence type="predicted"/>
<accession>A0A4R6GFN6</accession>
<keyword evidence="1" id="KW-0472">Membrane</keyword>
<keyword evidence="4" id="KW-1185">Reference proteome</keyword>
<feature type="transmembrane region" description="Helical" evidence="1">
    <location>
        <begin position="138"/>
        <end position="157"/>
    </location>
</feature>
<keyword evidence="1" id="KW-1133">Transmembrane helix</keyword>
<comment type="caution">
    <text evidence="3">The sequence shown here is derived from an EMBL/GenBank/DDBJ whole genome shotgun (WGS) entry which is preliminary data.</text>
</comment>
<name>A0A4R6GFN6_9BURK</name>
<dbReference type="Gene3D" id="3.30.1330.60">
    <property type="entry name" value="OmpA-like domain"/>
    <property type="match status" value="1"/>
</dbReference>
<dbReference type="OrthoDB" id="8781884at2"/>
<dbReference type="Proteomes" id="UP000294737">
    <property type="component" value="Unassembled WGS sequence"/>
</dbReference>
<feature type="transmembrane region" description="Helical" evidence="1">
    <location>
        <begin position="75"/>
        <end position="99"/>
    </location>
</feature>
<gene>
    <name evidence="3" type="ORF">EV677_0206</name>
</gene>
<feature type="transmembrane region" description="Helical" evidence="1">
    <location>
        <begin position="31"/>
        <end position="55"/>
    </location>
</feature>
<evidence type="ECO:0000313" key="4">
    <source>
        <dbReference type="Proteomes" id="UP000294737"/>
    </source>
</evidence>
<protein>
    <submittedName>
        <fullName evidence="3">OmpA family protein</fullName>
    </submittedName>
</protein>
<dbReference type="AlphaFoldDB" id="A0A4R6GFN6"/>
<dbReference type="InterPro" id="IPR036737">
    <property type="entry name" value="OmpA-like_sf"/>
</dbReference>
<sequence length="460" mass="51568">MQDDSKHLVSSDQRARDTKFKWEFFKLKIEVAALILAFIYILATSLGGALLYIYFFRYQFNPGGLSVADALSFSLTSFGFFLTVSIGLLLATLAGFSLARCIHFMVTSFFNWRARNKVASPEEEMPKRTREFEWRKDYEILLILSALTLFIFLWLAFTVPSGGRGLILTFLGIGAVLSCSVFGKFTDIYCPWRPQEGIVAQAMRKVPWSLRRALAVAAFVMAPLILSFGALQDSSLLVIGMREQNVSAKVSQDDFDYFSKSASSVGLAINPCRQLDATPVLHGVDVLWHKLGTYGLVRFPSMPVTADVLFVRQVTNEVTNSELKVSRVQAANKRCSEFLTQLTFDSSKEKMTDVGANMLDKHLQWIHAISSDSNILLITHSGKSADKNENELSMRQALRIKEFLMERFSLVDSRISVTSLGSTVPKKDCTTLKSSIDMKSCEGLSRRIEIAESGYVFMDR</sequence>
<dbReference type="EMBL" id="SNWF01000004">
    <property type="protein sequence ID" value="TDN93676.1"/>
    <property type="molecule type" value="Genomic_DNA"/>
</dbReference>
<keyword evidence="1" id="KW-0812">Transmembrane</keyword>
<evidence type="ECO:0000313" key="3">
    <source>
        <dbReference type="EMBL" id="TDN93676.1"/>
    </source>
</evidence>
<dbReference type="SUPFAM" id="SSF103088">
    <property type="entry name" value="OmpA-like"/>
    <property type="match status" value="1"/>
</dbReference>
<feature type="domain" description="OmpA-like" evidence="2">
    <location>
        <begin position="343"/>
        <end position="432"/>
    </location>
</feature>